<reference evidence="3" key="1">
    <citation type="submission" date="2020-01" db="EMBL/GenBank/DDBJ databases">
        <title>Development of genomics and gene disruption for Polysphondylium violaceum indicates a role for the polyketide synthase stlB in stalk morphogenesis.</title>
        <authorList>
            <person name="Narita B."/>
            <person name="Kawabe Y."/>
            <person name="Kin K."/>
            <person name="Saito T."/>
            <person name="Gibbs R."/>
            <person name="Kuspa A."/>
            <person name="Muzny D."/>
            <person name="Queller D."/>
            <person name="Richards S."/>
            <person name="Strassman J."/>
            <person name="Sucgang R."/>
            <person name="Worley K."/>
            <person name="Schaap P."/>
        </authorList>
    </citation>
    <scope>NUCLEOTIDE SEQUENCE</scope>
    <source>
        <strain evidence="3">QSvi11</strain>
    </source>
</reference>
<evidence type="ECO:0000313" key="4">
    <source>
        <dbReference type="Proteomes" id="UP000695562"/>
    </source>
</evidence>
<dbReference type="AlphaFoldDB" id="A0A8J4PWD3"/>
<feature type="compositionally biased region" description="Polar residues" evidence="2">
    <location>
        <begin position="220"/>
        <end position="243"/>
    </location>
</feature>
<keyword evidence="1" id="KW-0175">Coiled coil</keyword>
<dbReference type="EMBL" id="AJWJ01000121">
    <property type="protein sequence ID" value="KAF2074962.1"/>
    <property type="molecule type" value="Genomic_DNA"/>
</dbReference>
<evidence type="ECO:0000256" key="1">
    <source>
        <dbReference type="SAM" id="Coils"/>
    </source>
</evidence>
<feature type="region of interest" description="Disordered" evidence="2">
    <location>
        <begin position="216"/>
        <end position="257"/>
    </location>
</feature>
<keyword evidence="4" id="KW-1185">Reference proteome</keyword>
<organism evidence="3 4">
    <name type="scientific">Polysphondylium violaceum</name>
    <dbReference type="NCBI Taxonomy" id="133409"/>
    <lineage>
        <taxon>Eukaryota</taxon>
        <taxon>Amoebozoa</taxon>
        <taxon>Evosea</taxon>
        <taxon>Eumycetozoa</taxon>
        <taxon>Dictyostelia</taxon>
        <taxon>Dictyosteliales</taxon>
        <taxon>Dictyosteliaceae</taxon>
        <taxon>Polysphondylium</taxon>
    </lineage>
</organism>
<protein>
    <submittedName>
        <fullName evidence="3">Uncharacterized protein</fullName>
    </submittedName>
</protein>
<comment type="caution">
    <text evidence="3">The sequence shown here is derived from an EMBL/GenBank/DDBJ whole genome shotgun (WGS) entry which is preliminary data.</text>
</comment>
<feature type="coiled-coil region" evidence="1">
    <location>
        <begin position="3"/>
        <end position="68"/>
    </location>
</feature>
<evidence type="ECO:0000256" key="2">
    <source>
        <dbReference type="SAM" id="MobiDB-lite"/>
    </source>
</evidence>
<evidence type="ECO:0000313" key="3">
    <source>
        <dbReference type="EMBL" id="KAF2074962.1"/>
    </source>
</evidence>
<name>A0A8J4PWD3_9MYCE</name>
<sequence length="257" mass="30681">MDKKVLETENQYLRKRVELLINENKSLTELLLNMESTCCLFRHYPMIIKDLEDKLSNSQNDYEHIFQEFEKHKKEMESRIKYFEEVESRLSQTNLDNINKMKNSMDLLKNEFASNSNDLTNQINQLALEKQELSNLIKKNNEKEIYQKSLLEKKIQEIKDMKNNYEDKIKSITDEQRSLTLKNKDLENQLELSFKQCEMLKKNYAKIKVQYDEQQQQQQHLIQKSHQPSYNSNNRDTNSNSASRKFLVPSILPSTSR</sequence>
<accession>A0A8J4PWD3</accession>
<proteinExistence type="predicted"/>
<gene>
    <name evidence="3" type="ORF">CYY_003747</name>
</gene>
<dbReference type="Proteomes" id="UP000695562">
    <property type="component" value="Unassembled WGS sequence"/>
</dbReference>